<evidence type="ECO:0000256" key="1">
    <source>
        <dbReference type="ARBA" id="ARBA00004431"/>
    </source>
</evidence>
<protein>
    <recommendedName>
        <fullName evidence="9">Sporulation and cell division protein SsgA</fullName>
    </recommendedName>
</protein>
<dbReference type="InterPro" id="IPR006776">
    <property type="entry name" value="SsgB"/>
</dbReference>
<evidence type="ECO:0000256" key="5">
    <source>
        <dbReference type="ARBA" id="ARBA00023210"/>
    </source>
</evidence>
<name>A0ABN1NEZ8_9PSEU</name>
<evidence type="ECO:0000256" key="3">
    <source>
        <dbReference type="ARBA" id="ARBA00022618"/>
    </source>
</evidence>
<dbReference type="Gene3D" id="2.30.31.20">
    <property type="entry name" value="Sporulation-specific cell division protein SsgB"/>
    <property type="match status" value="1"/>
</dbReference>
<dbReference type="Proteomes" id="UP001499967">
    <property type="component" value="Unassembled WGS sequence"/>
</dbReference>
<reference evidence="7 8" key="1">
    <citation type="journal article" date="2019" name="Int. J. Syst. Evol. Microbiol.">
        <title>The Global Catalogue of Microorganisms (GCM) 10K type strain sequencing project: providing services to taxonomists for standard genome sequencing and annotation.</title>
        <authorList>
            <consortium name="The Broad Institute Genomics Platform"/>
            <consortium name="The Broad Institute Genome Sequencing Center for Infectious Disease"/>
            <person name="Wu L."/>
            <person name="Ma J."/>
        </authorList>
    </citation>
    <scope>NUCLEOTIDE SEQUENCE [LARGE SCALE GENOMIC DNA]</scope>
    <source>
        <strain evidence="7 8">JCM 11117</strain>
    </source>
</reference>
<keyword evidence="3" id="KW-0132">Cell division</keyword>
<organism evidence="7 8">
    <name type="scientific">Pseudonocardia zijingensis</name>
    <dbReference type="NCBI Taxonomy" id="153376"/>
    <lineage>
        <taxon>Bacteria</taxon>
        <taxon>Bacillati</taxon>
        <taxon>Actinomycetota</taxon>
        <taxon>Actinomycetes</taxon>
        <taxon>Pseudonocardiales</taxon>
        <taxon>Pseudonocardiaceae</taxon>
        <taxon>Pseudonocardia</taxon>
    </lineage>
</organism>
<keyword evidence="5" id="KW-0717">Septation</keyword>
<gene>
    <name evidence="7" type="ORF">GCM10009559_72750</name>
</gene>
<evidence type="ECO:0008006" key="9">
    <source>
        <dbReference type="Google" id="ProtNLM"/>
    </source>
</evidence>
<accession>A0ABN1NEZ8</accession>
<keyword evidence="6" id="KW-0131">Cell cycle</keyword>
<proteinExistence type="inferred from homology"/>
<dbReference type="EMBL" id="BAAAHP010000268">
    <property type="protein sequence ID" value="GAA0904854.1"/>
    <property type="molecule type" value="Genomic_DNA"/>
</dbReference>
<dbReference type="Pfam" id="PF04686">
    <property type="entry name" value="SsgA"/>
    <property type="match status" value="1"/>
</dbReference>
<evidence type="ECO:0000256" key="6">
    <source>
        <dbReference type="ARBA" id="ARBA00023306"/>
    </source>
</evidence>
<evidence type="ECO:0000313" key="7">
    <source>
        <dbReference type="EMBL" id="GAA0904854.1"/>
    </source>
</evidence>
<comment type="subcellular location">
    <subcellularLocation>
        <location evidence="1">Cell septum</location>
    </subcellularLocation>
</comment>
<evidence type="ECO:0000313" key="8">
    <source>
        <dbReference type="Proteomes" id="UP001499967"/>
    </source>
</evidence>
<evidence type="ECO:0000256" key="4">
    <source>
        <dbReference type="ARBA" id="ARBA00022969"/>
    </source>
</evidence>
<keyword evidence="4" id="KW-0749">Sporulation</keyword>
<evidence type="ECO:0000256" key="2">
    <source>
        <dbReference type="ARBA" id="ARBA00009323"/>
    </source>
</evidence>
<sequence>MQRVTPLHERAALAPWGAKGDECAVEWIEPARRAGGAQRGRTMNKDLVQQDMFTVLHGQPAPVVTRWSYSAYDPFAVSLAVRTRQDRWVEWLIGRELVISALEEPTGEGDVRMRPLTVQGYDIVEIEIRSHDGRAVLEVDHELLRSFVESTLELVPVGTEAERMDLDGEIARITRSCAE</sequence>
<comment type="similarity">
    <text evidence="2">Belongs to the SsgA family.</text>
</comment>
<comment type="caution">
    <text evidence="7">The sequence shown here is derived from an EMBL/GenBank/DDBJ whole genome shotgun (WGS) entry which is preliminary data.</text>
</comment>
<keyword evidence="8" id="KW-1185">Reference proteome</keyword>
<dbReference type="InterPro" id="IPR038658">
    <property type="entry name" value="SsgB_sf"/>
</dbReference>